<reference evidence="2 3" key="1">
    <citation type="submission" date="2013-07" db="EMBL/GenBank/DDBJ databases">
        <title>Isolation of a new Chlamydia species from the feral Sacred Ibis (Threskiornis aethiopicus): Chlamydia ibidis.</title>
        <authorList>
            <person name="Vorimore F."/>
            <person name="Hsia R.-C."/>
            <person name="Huot-Creasy H."/>
            <person name="Bastian S."/>
            <person name="Deruyter L."/>
            <person name="Passet A."/>
            <person name="Sachse K."/>
            <person name="Bavoil P."/>
            <person name="Myers G."/>
            <person name="Laroucau K."/>
        </authorList>
    </citation>
    <scope>NUCLEOTIDE SEQUENCE [LARGE SCALE GENOMIC DNA]</scope>
    <source>
        <strain evidence="2 3">10-1398/6</strain>
    </source>
</reference>
<dbReference type="EMBL" id="APJW01000002">
    <property type="protein sequence ID" value="EQM62598.1"/>
    <property type="molecule type" value="Genomic_DNA"/>
</dbReference>
<sequence length="129" mass="14655">MKAHEFGKFSNRPNKNVFTLNDINSSTPSSTSYFNSSHRSHFSRNVETKRYRHQIQYNHGITLLIFLVFSSIFSIIVLTNSQVAISGGIIAILVVQAVVAAISISQLALYLKQQLLKCYEKQTQKIYNQ</sequence>
<protein>
    <submittedName>
        <fullName evidence="2">Uncharacterized protein</fullName>
    </submittedName>
</protein>
<keyword evidence="1" id="KW-0812">Transmembrane</keyword>
<keyword evidence="3" id="KW-1185">Reference proteome</keyword>
<comment type="caution">
    <text evidence="2">The sequence shown here is derived from an EMBL/GenBank/DDBJ whole genome shotgun (WGS) entry which is preliminary data.</text>
</comment>
<evidence type="ECO:0000256" key="1">
    <source>
        <dbReference type="SAM" id="Phobius"/>
    </source>
</evidence>
<name>A0ABN0MZ61_9CHLA</name>
<keyword evidence="1" id="KW-1133">Transmembrane helix</keyword>
<evidence type="ECO:0000313" key="2">
    <source>
        <dbReference type="EMBL" id="EQM62598.1"/>
    </source>
</evidence>
<dbReference type="RefSeq" id="WP_020370095.1">
    <property type="nucleotide sequence ID" value="NZ_APJW01000002.1"/>
</dbReference>
<feature type="transmembrane region" description="Helical" evidence="1">
    <location>
        <begin position="84"/>
        <end position="111"/>
    </location>
</feature>
<gene>
    <name evidence="2" type="ORF">H359_0537</name>
</gene>
<accession>A0ABN0MZ61</accession>
<organism evidence="2 3">
    <name type="scientific">Chlamydia ibidis 10-1398/6</name>
    <dbReference type="NCBI Taxonomy" id="1046581"/>
    <lineage>
        <taxon>Bacteria</taxon>
        <taxon>Pseudomonadati</taxon>
        <taxon>Chlamydiota</taxon>
        <taxon>Chlamydiia</taxon>
        <taxon>Chlamydiales</taxon>
        <taxon>Chlamydiaceae</taxon>
        <taxon>Chlamydia/Chlamydophila group</taxon>
        <taxon>Chlamydia</taxon>
    </lineage>
</organism>
<feature type="transmembrane region" description="Helical" evidence="1">
    <location>
        <begin position="57"/>
        <end position="78"/>
    </location>
</feature>
<evidence type="ECO:0000313" key="3">
    <source>
        <dbReference type="Proteomes" id="UP000016064"/>
    </source>
</evidence>
<proteinExistence type="predicted"/>
<dbReference type="Proteomes" id="UP000016064">
    <property type="component" value="Unassembled WGS sequence"/>
</dbReference>
<keyword evidence="1" id="KW-0472">Membrane</keyword>